<gene>
    <name evidence="3" type="ORF">EJ02DRAFT_216650</name>
</gene>
<feature type="coiled-coil region" evidence="1">
    <location>
        <begin position="41"/>
        <end position="131"/>
    </location>
</feature>
<dbReference type="OrthoDB" id="3690135at2759"/>
<feature type="compositionally biased region" description="Basic and acidic residues" evidence="2">
    <location>
        <begin position="471"/>
        <end position="481"/>
    </location>
</feature>
<organism evidence="3 4">
    <name type="scientific">Clathrospora elynae</name>
    <dbReference type="NCBI Taxonomy" id="706981"/>
    <lineage>
        <taxon>Eukaryota</taxon>
        <taxon>Fungi</taxon>
        <taxon>Dikarya</taxon>
        <taxon>Ascomycota</taxon>
        <taxon>Pezizomycotina</taxon>
        <taxon>Dothideomycetes</taxon>
        <taxon>Pleosporomycetidae</taxon>
        <taxon>Pleosporales</taxon>
        <taxon>Diademaceae</taxon>
        <taxon>Clathrospora</taxon>
    </lineage>
</organism>
<feature type="region of interest" description="Disordered" evidence="2">
    <location>
        <begin position="403"/>
        <end position="502"/>
    </location>
</feature>
<feature type="coiled-coil region" evidence="1">
    <location>
        <begin position="222"/>
        <end position="249"/>
    </location>
</feature>
<feature type="compositionally biased region" description="Acidic residues" evidence="2">
    <location>
        <begin position="405"/>
        <end position="418"/>
    </location>
</feature>
<evidence type="ECO:0000256" key="2">
    <source>
        <dbReference type="SAM" id="MobiDB-lite"/>
    </source>
</evidence>
<dbReference type="Proteomes" id="UP000800038">
    <property type="component" value="Unassembled WGS sequence"/>
</dbReference>
<sequence>MCIELLIKYSCGHEDHSTVSCKKRRCSQTEKLPQHRTHRCAECLLADTTRLRRERDEARNKTRDAETLSANTMSRLEAAERGIATLRQERTGHERALNEATHKARDAERGWREASDRVATLTRELAEAKRKIPTNDRIHVTVKRTYRCGHETNESWSTGNAAQEACHYQQKLSTRRDENCYDCRHQENANRDAAVARLTRTHTADEQAIRELRVRIEEVGDVEALTQERDELAERLEVIEGEAMAELREIILAGQRQSEDIDAQINVLAVELNEFMRQVDERNATTDVAILDLEERFQTILLENQELDRELARVLQQPRVDANISLRGGCLESNELGRTIGALVPNDELEAARRLEQIRVQLEVPPVNGKILMDKKKMIEQFLKDCGEPVADEAAARLSPIQEELVQEETGSSDDDVPESWADAEPGGTKRQPAASVTINKAIPTIAANEAPGQQDAASRDQQPRSTAATEDTRTSNRVREATAVNAHVPRAKPRNSNPPKW</sequence>
<evidence type="ECO:0000313" key="4">
    <source>
        <dbReference type="Proteomes" id="UP000800038"/>
    </source>
</evidence>
<evidence type="ECO:0000256" key="1">
    <source>
        <dbReference type="SAM" id="Coils"/>
    </source>
</evidence>
<evidence type="ECO:0000313" key="3">
    <source>
        <dbReference type="EMBL" id="KAF1946656.1"/>
    </source>
</evidence>
<dbReference type="EMBL" id="ML976002">
    <property type="protein sequence ID" value="KAF1946656.1"/>
    <property type="molecule type" value="Genomic_DNA"/>
</dbReference>
<keyword evidence="1" id="KW-0175">Coiled coil</keyword>
<protein>
    <submittedName>
        <fullName evidence="3">Uncharacterized protein</fullName>
    </submittedName>
</protein>
<keyword evidence="4" id="KW-1185">Reference proteome</keyword>
<dbReference type="AlphaFoldDB" id="A0A6A5T7C6"/>
<name>A0A6A5T7C6_9PLEO</name>
<accession>A0A6A5T7C6</accession>
<reference evidence="3" key="1">
    <citation type="journal article" date="2020" name="Stud. Mycol.">
        <title>101 Dothideomycetes genomes: a test case for predicting lifestyles and emergence of pathogens.</title>
        <authorList>
            <person name="Haridas S."/>
            <person name="Albert R."/>
            <person name="Binder M."/>
            <person name="Bloem J."/>
            <person name="Labutti K."/>
            <person name="Salamov A."/>
            <person name="Andreopoulos B."/>
            <person name="Baker S."/>
            <person name="Barry K."/>
            <person name="Bills G."/>
            <person name="Bluhm B."/>
            <person name="Cannon C."/>
            <person name="Castanera R."/>
            <person name="Culley D."/>
            <person name="Daum C."/>
            <person name="Ezra D."/>
            <person name="Gonzalez J."/>
            <person name="Henrissat B."/>
            <person name="Kuo A."/>
            <person name="Liang C."/>
            <person name="Lipzen A."/>
            <person name="Lutzoni F."/>
            <person name="Magnuson J."/>
            <person name="Mondo S."/>
            <person name="Nolan M."/>
            <person name="Ohm R."/>
            <person name="Pangilinan J."/>
            <person name="Park H.-J."/>
            <person name="Ramirez L."/>
            <person name="Alfaro M."/>
            <person name="Sun H."/>
            <person name="Tritt A."/>
            <person name="Yoshinaga Y."/>
            <person name="Zwiers L.-H."/>
            <person name="Turgeon B."/>
            <person name="Goodwin S."/>
            <person name="Spatafora J."/>
            <person name="Crous P."/>
            <person name="Grigoriev I."/>
        </authorList>
    </citation>
    <scope>NUCLEOTIDE SEQUENCE</scope>
    <source>
        <strain evidence="3">CBS 161.51</strain>
    </source>
</reference>
<proteinExistence type="predicted"/>